<keyword evidence="1" id="KW-0812">Transmembrane</keyword>
<feature type="transmembrane region" description="Helical" evidence="1">
    <location>
        <begin position="15"/>
        <end position="39"/>
    </location>
</feature>
<dbReference type="EMBL" id="JARRIG010000007">
    <property type="protein sequence ID" value="MFA4805264.1"/>
    <property type="molecule type" value="Genomic_DNA"/>
</dbReference>
<protein>
    <submittedName>
        <fullName evidence="2">Uncharacterized protein</fullName>
    </submittedName>
</protein>
<name>A0ABV4T605_9EURY</name>
<keyword evidence="1" id="KW-1133">Transmembrane helix</keyword>
<reference evidence="2 3" key="1">
    <citation type="submission" date="2023-03" db="EMBL/GenBank/DDBJ databases">
        <title>Speciation in Pyrococcus: adaptation to high temperature as a mechanism.</title>
        <authorList>
            <person name="Gu J."/>
        </authorList>
    </citation>
    <scope>NUCLEOTIDE SEQUENCE [LARGE SCALE GENOMIC DNA]</scope>
    <source>
        <strain evidence="2 3">LMOA34</strain>
    </source>
</reference>
<keyword evidence="1" id="KW-0472">Membrane</keyword>
<organism evidence="2 3">
    <name type="scientific">Pyrococcus kukulkanii</name>
    <dbReference type="NCBI Taxonomy" id="1609559"/>
    <lineage>
        <taxon>Archaea</taxon>
        <taxon>Methanobacteriati</taxon>
        <taxon>Methanobacteriota</taxon>
        <taxon>Thermococci</taxon>
        <taxon>Thermococcales</taxon>
        <taxon>Thermococcaceae</taxon>
        <taxon>Pyrococcus</taxon>
    </lineage>
</organism>
<dbReference type="Proteomes" id="UP001571980">
    <property type="component" value="Unassembled WGS sequence"/>
</dbReference>
<evidence type="ECO:0000256" key="1">
    <source>
        <dbReference type="SAM" id="Phobius"/>
    </source>
</evidence>
<evidence type="ECO:0000313" key="2">
    <source>
        <dbReference type="EMBL" id="MFA4805264.1"/>
    </source>
</evidence>
<gene>
    <name evidence="2" type="ORF">P8X34_11050</name>
</gene>
<evidence type="ECO:0000313" key="3">
    <source>
        <dbReference type="Proteomes" id="UP001571980"/>
    </source>
</evidence>
<proteinExistence type="predicted"/>
<accession>A0ABV4T605</accession>
<sequence>MGVVTICVERALDAIPLAVAVSFVVGLVLLMAYLIAILIS</sequence>
<comment type="caution">
    <text evidence="2">The sequence shown here is derived from an EMBL/GenBank/DDBJ whole genome shotgun (WGS) entry which is preliminary data.</text>
</comment>
<dbReference type="RefSeq" id="WP_372824755.1">
    <property type="nucleotide sequence ID" value="NZ_JARRIG010000007.1"/>
</dbReference>
<keyword evidence="3" id="KW-1185">Reference proteome</keyword>